<protein>
    <submittedName>
        <fullName evidence="1">Uncharacterized protein</fullName>
    </submittedName>
</protein>
<sequence>MEYDSEGDELLAASVYTEQTVRQYHPSKVDSIGINDVNTVTHARLVTLVEKLPAISGSVIDNITLSISGLLQEVITKMSQASVYRFSNKDPRPIQLTQEMKSEQHSTFAERPKLSQRQEAKRVLCLF</sequence>
<evidence type="ECO:0000313" key="1">
    <source>
        <dbReference type="EnsemblMetazoa" id="GAUT005514-PA"/>
    </source>
</evidence>
<name>A0A1A9UI20_GLOAU</name>
<reference evidence="1" key="1">
    <citation type="submission" date="2020-05" db="UniProtKB">
        <authorList>
            <consortium name="EnsemblMetazoa"/>
        </authorList>
    </citation>
    <scope>IDENTIFICATION</scope>
    <source>
        <strain evidence="1">TTRI</strain>
    </source>
</reference>
<accession>A0A1A9UI20</accession>
<proteinExistence type="predicted"/>
<dbReference type="VEuPathDB" id="VectorBase:GAUT005514"/>
<dbReference type="Proteomes" id="UP000078200">
    <property type="component" value="Unassembled WGS sequence"/>
</dbReference>
<keyword evidence="2" id="KW-1185">Reference proteome</keyword>
<dbReference type="AlphaFoldDB" id="A0A1A9UI20"/>
<dbReference type="EnsemblMetazoa" id="GAUT005514-RA">
    <property type="protein sequence ID" value="GAUT005514-PA"/>
    <property type="gene ID" value="GAUT005514"/>
</dbReference>
<organism evidence="1 2">
    <name type="scientific">Glossina austeni</name>
    <name type="common">Savannah tsetse fly</name>
    <dbReference type="NCBI Taxonomy" id="7395"/>
    <lineage>
        <taxon>Eukaryota</taxon>
        <taxon>Metazoa</taxon>
        <taxon>Ecdysozoa</taxon>
        <taxon>Arthropoda</taxon>
        <taxon>Hexapoda</taxon>
        <taxon>Insecta</taxon>
        <taxon>Pterygota</taxon>
        <taxon>Neoptera</taxon>
        <taxon>Endopterygota</taxon>
        <taxon>Diptera</taxon>
        <taxon>Brachycera</taxon>
        <taxon>Muscomorpha</taxon>
        <taxon>Hippoboscoidea</taxon>
        <taxon>Glossinidae</taxon>
        <taxon>Glossina</taxon>
    </lineage>
</organism>
<evidence type="ECO:0000313" key="2">
    <source>
        <dbReference type="Proteomes" id="UP000078200"/>
    </source>
</evidence>